<dbReference type="RefSeq" id="WP_181738225.1">
    <property type="nucleotide sequence ID" value="NZ_JACEOL010000013.1"/>
</dbReference>
<dbReference type="InterPro" id="IPR047650">
    <property type="entry name" value="Transpos_IS110"/>
</dbReference>
<dbReference type="GO" id="GO:0006313">
    <property type="term" value="P:DNA transposition"/>
    <property type="evidence" value="ECO:0007669"/>
    <property type="project" value="InterPro"/>
</dbReference>
<dbReference type="Pfam" id="PF01548">
    <property type="entry name" value="DEDD_Tnp_IS110"/>
    <property type="match status" value="1"/>
</dbReference>
<sequence length="220" mass="25599">MKYKQNRKIEQINESTLIIGADIAKHKHIARAVDFRGIELGKTIAFSQSQSGFSQLLFWIKSLMKQHSKQQVLFGIEPTGHYWLSLAEFLKKHGIKLIMVNPMHVKRSKELDDNSPTKNDVKDAYVIARLIQDGRYSEPQVPEGIYAELRNGMNLRDRLMKDLASIKGRIQNWLDRFFPEFLDVFRNWEGKAALYSLQHFPLPSGVQTMNVEQIVQEWKQ</sequence>
<feature type="non-terminal residue" evidence="2">
    <location>
        <position position="220"/>
    </location>
</feature>
<evidence type="ECO:0000313" key="3">
    <source>
        <dbReference type="Proteomes" id="UP000538292"/>
    </source>
</evidence>
<dbReference type="GO" id="GO:0003677">
    <property type="term" value="F:DNA binding"/>
    <property type="evidence" value="ECO:0007669"/>
    <property type="project" value="InterPro"/>
</dbReference>
<evidence type="ECO:0000259" key="1">
    <source>
        <dbReference type="Pfam" id="PF01548"/>
    </source>
</evidence>
<dbReference type="Proteomes" id="UP000538292">
    <property type="component" value="Unassembled WGS sequence"/>
</dbReference>
<accession>A0A7W1XQS4</accession>
<evidence type="ECO:0000313" key="2">
    <source>
        <dbReference type="EMBL" id="MBA4601584.1"/>
    </source>
</evidence>
<dbReference type="AlphaFoldDB" id="A0A7W1XQS4"/>
<protein>
    <submittedName>
        <fullName evidence="2">IS110 family transposase</fullName>
    </submittedName>
</protein>
<dbReference type="EMBL" id="JACEOL010000013">
    <property type="protein sequence ID" value="MBA4601584.1"/>
    <property type="molecule type" value="Genomic_DNA"/>
</dbReference>
<reference evidence="2 3" key="1">
    <citation type="submission" date="2020-07" db="EMBL/GenBank/DDBJ databases">
        <title>Thermoactinomyces phylogeny.</title>
        <authorList>
            <person name="Dunlap C."/>
        </authorList>
    </citation>
    <scope>NUCLEOTIDE SEQUENCE [LARGE SCALE GENOMIC DNA]</scope>
    <source>
        <strain evidence="2 3">AMNI-1</strain>
    </source>
</reference>
<keyword evidence="3" id="KW-1185">Reference proteome</keyword>
<dbReference type="GO" id="GO:0004803">
    <property type="term" value="F:transposase activity"/>
    <property type="evidence" value="ECO:0007669"/>
    <property type="project" value="InterPro"/>
</dbReference>
<proteinExistence type="predicted"/>
<comment type="caution">
    <text evidence="2">The sequence shown here is derived from an EMBL/GenBank/DDBJ whole genome shotgun (WGS) entry which is preliminary data.</text>
</comment>
<dbReference type="InterPro" id="IPR002525">
    <property type="entry name" value="Transp_IS110-like_N"/>
</dbReference>
<gene>
    <name evidence="2" type="ORF">H2C83_04460</name>
</gene>
<organism evidence="2 3">
    <name type="scientific">Thermoactinomyces mirandus</name>
    <dbReference type="NCBI Taxonomy" id="2756294"/>
    <lineage>
        <taxon>Bacteria</taxon>
        <taxon>Bacillati</taxon>
        <taxon>Bacillota</taxon>
        <taxon>Bacilli</taxon>
        <taxon>Bacillales</taxon>
        <taxon>Thermoactinomycetaceae</taxon>
        <taxon>Thermoactinomyces</taxon>
    </lineage>
</organism>
<dbReference type="PANTHER" id="PTHR33055">
    <property type="entry name" value="TRANSPOSASE FOR INSERTION SEQUENCE ELEMENT IS1111A"/>
    <property type="match status" value="1"/>
</dbReference>
<feature type="domain" description="Transposase IS110-like N-terminal" evidence="1">
    <location>
        <begin position="19"/>
        <end position="179"/>
    </location>
</feature>
<name>A0A7W1XQS4_9BACL</name>